<dbReference type="PRINTS" id="PR00080">
    <property type="entry name" value="SDRFAMILY"/>
</dbReference>
<dbReference type="InterPro" id="IPR036291">
    <property type="entry name" value="NAD(P)-bd_dom_sf"/>
</dbReference>
<dbReference type="SMART" id="SM00822">
    <property type="entry name" value="PKS_KR"/>
    <property type="match status" value="1"/>
</dbReference>
<dbReference type="NCBIfam" id="NF006114">
    <property type="entry name" value="PRK08263.1"/>
    <property type="match status" value="1"/>
</dbReference>
<evidence type="ECO:0000313" key="5">
    <source>
        <dbReference type="EMBL" id="MBB4782910.1"/>
    </source>
</evidence>
<dbReference type="PANTHER" id="PTHR43976">
    <property type="entry name" value="SHORT CHAIN DEHYDROGENASE"/>
    <property type="match status" value="1"/>
</dbReference>
<keyword evidence="2" id="KW-0560">Oxidoreductase</keyword>
<sequence>MSSKVMGSQVWFITGSSRGLGRALVTAALEAGDRVVATARRPEALAEAYREYGDRIHPLALDVTRPEAAREAVEAARARFGRVDVLVNNAGYANVAPIETSDDEDFRAQFETNFWGVYHVTKAVLPVLRQQGTGTVVQISSIGGRVGGSPGIASYQAAKFAVDGFSRVLAAETAPLGVRVMVVEPSGFATDWAGSSMTVHPIPDAYDATVGEMNRRVRQSTDGAAGDPRRAAEIIVRTVHRGEVPSHLPLGVNATTMARDYSRSQLAEAAAWEQVSRSADFGEPYPAELPAGGAAEGVAA</sequence>
<dbReference type="Pfam" id="PF00106">
    <property type="entry name" value="adh_short"/>
    <property type="match status" value="1"/>
</dbReference>
<evidence type="ECO:0000256" key="1">
    <source>
        <dbReference type="ARBA" id="ARBA00006484"/>
    </source>
</evidence>
<accession>A0ABR6LKQ6</accession>
<gene>
    <name evidence="5" type="ORF">BJY27_003871</name>
</gene>
<reference evidence="5 6" key="1">
    <citation type="submission" date="2020-08" db="EMBL/GenBank/DDBJ databases">
        <title>Sequencing the genomes of 1000 actinobacteria strains.</title>
        <authorList>
            <person name="Klenk H.-P."/>
        </authorList>
    </citation>
    <scope>NUCLEOTIDE SEQUENCE [LARGE SCALE GENOMIC DNA]</scope>
    <source>
        <strain evidence="5 6">DSM 41530</strain>
    </source>
</reference>
<dbReference type="SUPFAM" id="SSF51735">
    <property type="entry name" value="NAD(P)-binding Rossmann-fold domains"/>
    <property type="match status" value="1"/>
</dbReference>
<dbReference type="RefSeq" id="WP_121824752.1">
    <property type="nucleotide sequence ID" value="NZ_CP157809.1"/>
</dbReference>
<dbReference type="PRINTS" id="PR00081">
    <property type="entry name" value="GDHRDH"/>
</dbReference>
<name>A0ABR6LKQ6_9ACTN</name>
<evidence type="ECO:0000256" key="2">
    <source>
        <dbReference type="ARBA" id="ARBA00023002"/>
    </source>
</evidence>
<feature type="domain" description="Ketoreductase" evidence="4">
    <location>
        <begin position="9"/>
        <end position="195"/>
    </location>
</feature>
<evidence type="ECO:0000259" key="4">
    <source>
        <dbReference type="SMART" id="SM00822"/>
    </source>
</evidence>
<dbReference type="PANTHER" id="PTHR43976:SF16">
    <property type="entry name" value="SHORT-CHAIN DEHYDROGENASE_REDUCTASE FAMILY PROTEIN"/>
    <property type="match status" value="1"/>
</dbReference>
<dbReference type="Proteomes" id="UP000530530">
    <property type="component" value="Unassembled WGS sequence"/>
</dbReference>
<dbReference type="EMBL" id="JACHNG010000001">
    <property type="protein sequence ID" value="MBB4782910.1"/>
    <property type="molecule type" value="Genomic_DNA"/>
</dbReference>
<dbReference type="InterPro" id="IPR002347">
    <property type="entry name" value="SDR_fam"/>
</dbReference>
<dbReference type="InterPro" id="IPR051911">
    <property type="entry name" value="SDR_oxidoreductase"/>
</dbReference>
<organism evidence="5 6">
    <name type="scientific">Streptomyces rapamycinicus</name>
    <dbReference type="NCBI Taxonomy" id="1226757"/>
    <lineage>
        <taxon>Bacteria</taxon>
        <taxon>Bacillati</taxon>
        <taxon>Actinomycetota</taxon>
        <taxon>Actinomycetes</taxon>
        <taxon>Kitasatosporales</taxon>
        <taxon>Streptomycetaceae</taxon>
        <taxon>Streptomyces</taxon>
        <taxon>Streptomyces violaceusniger group</taxon>
    </lineage>
</organism>
<proteinExistence type="inferred from homology"/>
<evidence type="ECO:0000256" key="3">
    <source>
        <dbReference type="RuleBase" id="RU000363"/>
    </source>
</evidence>
<dbReference type="CDD" id="cd05374">
    <property type="entry name" value="17beta-HSD-like_SDR_c"/>
    <property type="match status" value="1"/>
</dbReference>
<dbReference type="InterPro" id="IPR057326">
    <property type="entry name" value="KR_dom"/>
</dbReference>
<keyword evidence="6" id="KW-1185">Reference proteome</keyword>
<comment type="similarity">
    <text evidence="1 3">Belongs to the short-chain dehydrogenases/reductases (SDR) family.</text>
</comment>
<dbReference type="Gene3D" id="3.40.50.720">
    <property type="entry name" value="NAD(P)-binding Rossmann-like Domain"/>
    <property type="match status" value="1"/>
</dbReference>
<comment type="caution">
    <text evidence="5">The sequence shown here is derived from an EMBL/GenBank/DDBJ whole genome shotgun (WGS) entry which is preliminary data.</text>
</comment>
<evidence type="ECO:0000313" key="6">
    <source>
        <dbReference type="Proteomes" id="UP000530530"/>
    </source>
</evidence>
<protein>
    <submittedName>
        <fullName evidence="5">NAD(P)-dependent dehydrogenase (Short-subunit alcohol dehydrogenase family)</fullName>
    </submittedName>
</protein>